<dbReference type="Proteomes" id="UP000019113">
    <property type="component" value="Unassembled WGS sequence"/>
</dbReference>
<feature type="signal peptide" evidence="1">
    <location>
        <begin position="1"/>
        <end position="21"/>
    </location>
</feature>
<dbReference type="KEGG" id="hhu:AR456_19190"/>
<dbReference type="STRING" id="1178482.AR456_19190"/>
<comment type="caution">
    <text evidence="3">The sequence shown here is derived from an EMBL/GenBank/DDBJ whole genome shotgun (WGS) entry which is preliminary data.</text>
</comment>
<evidence type="ECO:0000259" key="2">
    <source>
        <dbReference type="Pfam" id="PF14467"/>
    </source>
</evidence>
<proteinExistence type="predicted"/>
<dbReference type="AlphaFoldDB" id="W1N818"/>
<sequence length="144" mass="15508">MARGLLPGLLLLLLVSAAASAQQSERAGSSEIHYNAIETTFIPEEVSARLGLERAPGLGMVTISVLNAHGESRNVAVNGNLSTLTGSPQPLAFRRVREASGGVSSIATFPIDYTGPMRFRLDVQLERNAAPHSVSFIQRFYRDE</sequence>
<dbReference type="PATRIC" id="fig|1178482.3.peg.2256"/>
<evidence type="ECO:0000256" key="1">
    <source>
        <dbReference type="SAM" id="SignalP"/>
    </source>
</evidence>
<dbReference type="RefSeq" id="WP_021819208.1">
    <property type="nucleotide sequence ID" value="NZ_AVBC01000034.1"/>
</dbReference>
<reference evidence="3 4" key="1">
    <citation type="submission" date="2013-08" db="EMBL/GenBank/DDBJ databases">
        <title>draft genome of Halomonas huanghegensis, strain BJGMM-B45T.</title>
        <authorList>
            <person name="Miao C."/>
            <person name="Wan Y."/>
            <person name="Jin W."/>
        </authorList>
    </citation>
    <scope>NUCLEOTIDE SEQUENCE [LARGE SCALE GENOMIC DNA]</scope>
    <source>
        <strain evidence="3 4">BJGMM-B45</strain>
    </source>
</reference>
<gene>
    <name evidence="3" type="ORF">BJB45_19005</name>
</gene>
<feature type="domain" description="DUF4426" evidence="2">
    <location>
        <begin position="25"/>
        <end position="143"/>
    </location>
</feature>
<dbReference type="EMBL" id="AVBC01000034">
    <property type="protein sequence ID" value="ERL51060.1"/>
    <property type="molecule type" value="Genomic_DNA"/>
</dbReference>
<organism evidence="3 4">
    <name type="scientific">Halomonas huangheensis</name>
    <dbReference type="NCBI Taxonomy" id="1178482"/>
    <lineage>
        <taxon>Bacteria</taxon>
        <taxon>Pseudomonadati</taxon>
        <taxon>Pseudomonadota</taxon>
        <taxon>Gammaproteobacteria</taxon>
        <taxon>Oceanospirillales</taxon>
        <taxon>Halomonadaceae</taxon>
        <taxon>Halomonas</taxon>
    </lineage>
</organism>
<keyword evidence="4" id="KW-1185">Reference proteome</keyword>
<accession>W1N818</accession>
<dbReference type="Gene3D" id="2.60.40.3340">
    <property type="entry name" value="Domain of unknown function DUF4426"/>
    <property type="match status" value="1"/>
</dbReference>
<dbReference type="Pfam" id="PF14467">
    <property type="entry name" value="DUF4426"/>
    <property type="match status" value="1"/>
</dbReference>
<protein>
    <recommendedName>
        <fullName evidence="2">DUF4426 domain-containing protein</fullName>
    </recommendedName>
</protein>
<evidence type="ECO:0000313" key="4">
    <source>
        <dbReference type="Proteomes" id="UP000019113"/>
    </source>
</evidence>
<feature type="chain" id="PRO_5009977423" description="DUF4426 domain-containing protein" evidence="1">
    <location>
        <begin position="22"/>
        <end position="144"/>
    </location>
</feature>
<evidence type="ECO:0000313" key="3">
    <source>
        <dbReference type="EMBL" id="ERL51060.1"/>
    </source>
</evidence>
<dbReference type="InterPro" id="IPR025218">
    <property type="entry name" value="DUF4426"/>
</dbReference>
<keyword evidence="1" id="KW-0732">Signal</keyword>
<name>W1N818_9GAMM</name>